<dbReference type="OrthoDB" id="7278537at2"/>
<dbReference type="EMBL" id="WSRP01000001">
    <property type="protein sequence ID" value="MVX55611.1"/>
    <property type="molecule type" value="Genomic_DNA"/>
</dbReference>
<dbReference type="RefSeq" id="WP_160334048.1">
    <property type="nucleotide sequence ID" value="NZ_WSRP01000001.1"/>
</dbReference>
<dbReference type="AlphaFoldDB" id="A0A6L6YKN6"/>
<evidence type="ECO:0000313" key="1">
    <source>
        <dbReference type="EMBL" id="MVX55611.1"/>
    </source>
</evidence>
<sequence length="210" mass="23649">MADVVSICNLALSYLGDAANVVSIDAPEKSTQAELCRRLYPMAVRALLDMHDWSFATKRKAVPELVDEGGFGWRKVFQLPSDSLRVISVKEYRYQSVLRHPFAHVFPDHDPTQAEFEVKDGKIYSNVENAVVQYVSSNTDVSRFTPDFVVALAYFLAHQLVGARVKGKEGQTLAQALFKQFQVSLSIAKTKDASQEQKRIHFVPSWIKAR</sequence>
<evidence type="ECO:0000313" key="2">
    <source>
        <dbReference type="Proteomes" id="UP000472580"/>
    </source>
</evidence>
<keyword evidence="2" id="KW-1185">Reference proteome</keyword>
<comment type="caution">
    <text evidence="1">The sequence shown here is derived from an EMBL/GenBank/DDBJ whole genome shotgun (WGS) entry which is preliminary data.</text>
</comment>
<organism evidence="1 2">
    <name type="scientific">Parasutterella muris</name>
    <dbReference type="NCBI Taxonomy" id="2565572"/>
    <lineage>
        <taxon>Bacteria</taxon>
        <taxon>Pseudomonadati</taxon>
        <taxon>Pseudomonadota</taxon>
        <taxon>Betaproteobacteria</taxon>
        <taxon>Burkholderiales</taxon>
        <taxon>Sutterellaceae</taxon>
        <taxon>Parasutterella</taxon>
    </lineage>
</organism>
<accession>A0A6L6YKN6</accession>
<name>A0A6L6YKN6_9BURK</name>
<reference evidence="1 2" key="1">
    <citation type="submission" date="2019-12" db="EMBL/GenBank/DDBJ databases">
        <title>Microbes associate with the intestines of laboratory mice.</title>
        <authorList>
            <person name="Navarre W."/>
            <person name="Wong E."/>
        </authorList>
    </citation>
    <scope>NUCLEOTIDE SEQUENCE [LARGE SCALE GENOMIC DNA]</scope>
    <source>
        <strain evidence="1 2">NM82_D38</strain>
    </source>
</reference>
<protein>
    <submittedName>
        <fullName evidence="1">Uncharacterized protein</fullName>
    </submittedName>
</protein>
<gene>
    <name evidence="1" type="ORF">E5987_00095</name>
</gene>
<proteinExistence type="predicted"/>
<dbReference type="Proteomes" id="UP000472580">
    <property type="component" value="Unassembled WGS sequence"/>
</dbReference>